<dbReference type="PANTHER" id="PTHR34203">
    <property type="entry name" value="METHYLTRANSFERASE, FKBM FAMILY PROTEIN"/>
    <property type="match status" value="1"/>
</dbReference>
<dbReference type="PANTHER" id="PTHR34203:SF15">
    <property type="entry name" value="SLL1173 PROTEIN"/>
    <property type="match status" value="1"/>
</dbReference>
<keyword evidence="4" id="KW-1185">Reference proteome</keyword>
<dbReference type="GO" id="GO:0008168">
    <property type="term" value="F:methyltransferase activity"/>
    <property type="evidence" value="ECO:0007669"/>
    <property type="project" value="UniProtKB-KW"/>
</dbReference>
<dbReference type="GO" id="GO:0032259">
    <property type="term" value="P:methylation"/>
    <property type="evidence" value="ECO:0007669"/>
    <property type="project" value="UniProtKB-KW"/>
</dbReference>
<dbReference type="Gene3D" id="3.40.50.150">
    <property type="entry name" value="Vaccinia Virus protein VP39"/>
    <property type="match status" value="1"/>
</dbReference>
<comment type="caution">
    <text evidence="3">The sequence shown here is derived from an EMBL/GenBank/DDBJ whole genome shotgun (WGS) entry which is preliminary data.</text>
</comment>
<dbReference type="GeneID" id="79314999"/>
<keyword evidence="3" id="KW-0489">Methyltransferase</keyword>
<dbReference type="InterPro" id="IPR029063">
    <property type="entry name" value="SAM-dependent_MTases_sf"/>
</dbReference>
<dbReference type="InterPro" id="IPR006342">
    <property type="entry name" value="FkbM_mtfrase"/>
</dbReference>
<name>A0ABD6A6M1_9EURY</name>
<dbReference type="EMBL" id="JBHTBF010000001">
    <property type="protein sequence ID" value="MFC7316020.1"/>
    <property type="molecule type" value="Genomic_DNA"/>
</dbReference>
<dbReference type="SUPFAM" id="SSF53335">
    <property type="entry name" value="S-adenosyl-L-methionine-dependent methyltransferases"/>
    <property type="match status" value="1"/>
</dbReference>
<evidence type="ECO:0000259" key="2">
    <source>
        <dbReference type="Pfam" id="PF05050"/>
    </source>
</evidence>
<dbReference type="NCBIfam" id="TIGR01444">
    <property type="entry name" value="fkbM_fam"/>
    <property type="match status" value="1"/>
</dbReference>
<gene>
    <name evidence="3" type="ORF">ACFQPE_04320</name>
</gene>
<feature type="region of interest" description="Disordered" evidence="1">
    <location>
        <begin position="1"/>
        <end position="30"/>
    </location>
</feature>
<evidence type="ECO:0000313" key="4">
    <source>
        <dbReference type="Proteomes" id="UP001596547"/>
    </source>
</evidence>
<feature type="compositionally biased region" description="Basic and acidic residues" evidence="1">
    <location>
        <begin position="1"/>
        <end position="20"/>
    </location>
</feature>
<proteinExistence type="predicted"/>
<organism evidence="3 4">
    <name type="scientific">Halomarina halobia</name>
    <dbReference type="NCBI Taxonomy" id="3033386"/>
    <lineage>
        <taxon>Archaea</taxon>
        <taxon>Methanobacteriati</taxon>
        <taxon>Methanobacteriota</taxon>
        <taxon>Stenosarchaea group</taxon>
        <taxon>Halobacteria</taxon>
        <taxon>Halobacteriales</taxon>
        <taxon>Natronomonadaceae</taxon>
        <taxon>Halomarina</taxon>
    </lineage>
</organism>
<accession>A0ABD6A6M1</accession>
<reference evidence="3 4" key="1">
    <citation type="journal article" date="2019" name="Int. J. Syst. Evol. Microbiol.">
        <title>The Global Catalogue of Microorganisms (GCM) 10K type strain sequencing project: providing services to taxonomists for standard genome sequencing and annotation.</title>
        <authorList>
            <consortium name="The Broad Institute Genomics Platform"/>
            <consortium name="The Broad Institute Genome Sequencing Center for Infectious Disease"/>
            <person name="Wu L."/>
            <person name="Ma J."/>
        </authorList>
    </citation>
    <scope>NUCLEOTIDE SEQUENCE [LARGE SCALE GENOMIC DNA]</scope>
    <source>
        <strain evidence="3 4">PSR21</strain>
    </source>
</reference>
<dbReference type="InterPro" id="IPR052514">
    <property type="entry name" value="SAM-dependent_MTase"/>
</dbReference>
<keyword evidence="3" id="KW-0808">Transferase</keyword>
<protein>
    <submittedName>
        <fullName evidence="3">FkbM family methyltransferase</fullName>
    </submittedName>
</protein>
<sequence length="306" mass="32423">MENVRRDGSVRRGGSDDRRTAFGRGGANGTGETMNASVVLGRVKSAVHTERVDRALDRLGVRPVLAEAYRAAILATTDTRTLEVAGVEAEFHLNSTGEYRDLYAFDERSLAADLLSQLEADDVVYDVGANIGIYACLAAAVADTVVAFEPHPENAATLAENVALNDASVTVSRYALANGTGTADLAITLDGVGSAGHTLLTAANPDSRTVTVETRRGDDLIADGETPPPTVLKIDAEGAELSVLRGLREAVKRPECRLLYCEVHESRLELDGGSVSAVRELLRDAGFDVSERTAATGQTFLVGRKP</sequence>
<feature type="domain" description="Methyltransferase FkbM" evidence="2">
    <location>
        <begin position="126"/>
        <end position="288"/>
    </location>
</feature>
<evidence type="ECO:0000256" key="1">
    <source>
        <dbReference type="SAM" id="MobiDB-lite"/>
    </source>
</evidence>
<dbReference type="RefSeq" id="WP_276305418.1">
    <property type="nucleotide sequence ID" value="NZ_CP119992.1"/>
</dbReference>
<evidence type="ECO:0000313" key="3">
    <source>
        <dbReference type="EMBL" id="MFC7316020.1"/>
    </source>
</evidence>
<dbReference type="Proteomes" id="UP001596547">
    <property type="component" value="Unassembled WGS sequence"/>
</dbReference>
<dbReference type="AlphaFoldDB" id="A0ABD6A6M1"/>
<dbReference type="Pfam" id="PF05050">
    <property type="entry name" value="Methyltransf_21"/>
    <property type="match status" value="1"/>
</dbReference>